<reference evidence="6 7" key="1">
    <citation type="submission" date="2016-10" db="EMBL/GenBank/DDBJ databases">
        <authorList>
            <person name="de Groot N.N."/>
        </authorList>
    </citation>
    <scope>NUCLEOTIDE SEQUENCE [LARGE SCALE GENOMIC DNA]</scope>
    <source>
        <strain evidence="6 7">CGMCC 1.7056</strain>
    </source>
</reference>
<keyword evidence="7" id="KW-1185">Reference proteome</keyword>
<dbReference type="InterPro" id="IPR042119">
    <property type="entry name" value="QueA_dom2"/>
</dbReference>
<dbReference type="SUPFAM" id="SSF111337">
    <property type="entry name" value="QueA-like"/>
    <property type="match status" value="1"/>
</dbReference>
<keyword evidence="1" id="KW-0963">Cytoplasm</keyword>
<feature type="compositionally biased region" description="Low complexity" evidence="5">
    <location>
        <begin position="13"/>
        <end position="22"/>
    </location>
</feature>
<dbReference type="Pfam" id="PF02547">
    <property type="entry name" value="Queuosine_synth"/>
    <property type="match status" value="1"/>
</dbReference>
<dbReference type="Gene3D" id="3.40.1780.10">
    <property type="entry name" value="QueA-like"/>
    <property type="match status" value="1"/>
</dbReference>
<dbReference type="GO" id="GO:0051075">
    <property type="term" value="F:S-adenosylmethionine:tRNA ribosyltransferase-isomerase activity"/>
    <property type="evidence" value="ECO:0007669"/>
    <property type="project" value="TreeGrafter"/>
</dbReference>
<dbReference type="OrthoDB" id="9783887at2"/>
<dbReference type="GO" id="GO:0008616">
    <property type="term" value="P:tRNA queuosine(34) biosynthetic process"/>
    <property type="evidence" value="ECO:0007669"/>
    <property type="project" value="UniProtKB-KW"/>
</dbReference>
<accession>A0A1I1KY71</accession>
<protein>
    <submittedName>
        <fullName evidence="6">S-adenosylmethionine:tRNA ribosyltransferase-isomerase</fullName>
    </submittedName>
</protein>
<evidence type="ECO:0000256" key="4">
    <source>
        <dbReference type="ARBA" id="ARBA00022785"/>
    </source>
</evidence>
<dbReference type="EMBL" id="FOLB01000009">
    <property type="protein sequence ID" value="SFC65777.1"/>
    <property type="molecule type" value="Genomic_DNA"/>
</dbReference>
<evidence type="ECO:0000256" key="5">
    <source>
        <dbReference type="SAM" id="MobiDB-lite"/>
    </source>
</evidence>
<dbReference type="InterPro" id="IPR042118">
    <property type="entry name" value="QueA_dom1"/>
</dbReference>
<organism evidence="6 7">
    <name type="scientific">Nocardioides terrae</name>
    <dbReference type="NCBI Taxonomy" id="574651"/>
    <lineage>
        <taxon>Bacteria</taxon>
        <taxon>Bacillati</taxon>
        <taxon>Actinomycetota</taxon>
        <taxon>Actinomycetes</taxon>
        <taxon>Propionibacteriales</taxon>
        <taxon>Nocardioidaceae</taxon>
        <taxon>Nocardioides</taxon>
    </lineage>
</organism>
<keyword evidence="6" id="KW-0413">Isomerase</keyword>
<dbReference type="InterPro" id="IPR003699">
    <property type="entry name" value="QueA"/>
</dbReference>
<keyword evidence="3" id="KW-0949">S-adenosyl-L-methionine</keyword>
<evidence type="ECO:0000256" key="3">
    <source>
        <dbReference type="ARBA" id="ARBA00022691"/>
    </source>
</evidence>
<dbReference type="RefSeq" id="WP_091124430.1">
    <property type="nucleotide sequence ID" value="NZ_FOLB01000009.1"/>
</dbReference>
<evidence type="ECO:0000313" key="7">
    <source>
        <dbReference type="Proteomes" id="UP000198832"/>
    </source>
</evidence>
<evidence type="ECO:0000256" key="1">
    <source>
        <dbReference type="ARBA" id="ARBA00022490"/>
    </source>
</evidence>
<keyword evidence="4" id="KW-0671">Queuosine biosynthesis</keyword>
<dbReference type="Gene3D" id="2.40.10.240">
    <property type="entry name" value="QueA-like"/>
    <property type="match status" value="1"/>
</dbReference>
<dbReference type="Proteomes" id="UP000198832">
    <property type="component" value="Unassembled WGS sequence"/>
</dbReference>
<name>A0A1I1KY71_9ACTN</name>
<gene>
    <name evidence="6" type="ORF">SAMN04487968_10965</name>
</gene>
<proteinExistence type="predicted"/>
<keyword evidence="2 6" id="KW-0808">Transferase</keyword>
<dbReference type="STRING" id="574651.SAMN04487968_10965"/>
<dbReference type="InterPro" id="IPR036100">
    <property type="entry name" value="QueA_sf"/>
</dbReference>
<sequence length="356" mass="38190">MTLLSEQPAIRFPAPDDTTAPAPAEWRGYARDEVRLLVADRTGVVHTRFRSIADHLDRGDLLVVNDSATEPRELDAVLSGRGPVVLHLADRLRDGEWAVELRTAPDARRAVLDAGEGDVVTAAGLRLTLTAAYPDRPSSPTGRGNRLWRATVAGDVAAAIRQHGRPIAYGYLDRRYPLDAYQSVFGVRPGSAEMPSAARPFTADLVATLVARGVQIAPVTLHTGVSSQEAGEAPAPEWFEVTATTARIVRETKSAGGRVVAVGTTVTRALESAVVRRGRTGTTVRAARGWTDRVVTPRQPPVVVDGLITGWHDPHASHLLLVEAVAGRALTQRAYDEAVAAGYLWHEFGDAALLLP</sequence>
<evidence type="ECO:0000313" key="6">
    <source>
        <dbReference type="EMBL" id="SFC65777.1"/>
    </source>
</evidence>
<dbReference type="PANTHER" id="PTHR30307">
    <property type="entry name" value="S-ADENOSYLMETHIONINE:TRNA RIBOSYLTRANSFERASE-ISOMERASE"/>
    <property type="match status" value="1"/>
</dbReference>
<feature type="region of interest" description="Disordered" evidence="5">
    <location>
        <begin position="1"/>
        <end position="22"/>
    </location>
</feature>
<dbReference type="PANTHER" id="PTHR30307:SF0">
    <property type="entry name" value="S-ADENOSYLMETHIONINE:TRNA RIBOSYLTRANSFERASE-ISOMERASE"/>
    <property type="match status" value="1"/>
</dbReference>
<dbReference type="AlphaFoldDB" id="A0A1I1KY71"/>
<evidence type="ECO:0000256" key="2">
    <source>
        <dbReference type="ARBA" id="ARBA00022679"/>
    </source>
</evidence>